<dbReference type="Gene3D" id="1.25.10.10">
    <property type="entry name" value="Leucine-rich Repeat Variant"/>
    <property type="match status" value="1"/>
</dbReference>
<name>A0AAW0ESV4_9TRYP</name>
<evidence type="ECO:0008006" key="4">
    <source>
        <dbReference type="Google" id="ProtNLM"/>
    </source>
</evidence>
<reference evidence="2 3" key="1">
    <citation type="journal article" date="2021" name="MBio">
        <title>A New Model Trypanosomatid, Novymonas esmeraldas: Genomic Perception of Its 'Candidatus Pandoraea novymonadis' Endosymbiont.</title>
        <authorList>
            <person name="Zakharova A."/>
            <person name="Saura A."/>
            <person name="Butenko A."/>
            <person name="Podesvova L."/>
            <person name="Warmusova S."/>
            <person name="Kostygov A.Y."/>
            <person name="Nenarokova A."/>
            <person name="Lukes J."/>
            <person name="Opperdoes F.R."/>
            <person name="Yurchenko V."/>
        </authorList>
    </citation>
    <scope>NUCLEOTIDE SEQUENCE [LARGE SCALE GENOMIC DNA]</scope>
    <source>
        <strain evidence="2 3">E262AT.01</strain>
    </source>
</reference>
<dbReference type="PANTHER" id="PTHR12984">
    <property type="entry name" value="SCY1-RELATED S/T PROTEIN KINASE-LIKE"/>
    <property type="match status" value="1"/>
</dbReference>
<dbReference type="EMBL" id="JAECZO010000099">
    <property type="protein sequence ID" value="KAK7197248.1"/>
    <property type="molecule type" value="Genomic_DNA"/>
</dbReference>
<dbReference type="InterPro" id="IPR051177">
    <property type="entry name" value="CIK-Related_Protein"/>
</dbReference>
<dbReference type="SUPFAM" id="SSF48371">
    <property type="entry name" value="ARM repeat"/>
    <property type="match status" value="1"/>
</dbReference>
<keyword evidence="3" id="KW-1185">Reference proteome</keyword>
<evidence type="ECO:0000313" key="2">
    <source>
        <dbReference type="EMBL" id="KAK7197248.1"/>
    </source>
</evidence>
<dbReference type="Gene3D" id="1.10.510.10">
    <property type="entry name" value="Transferase(Phosphotransferase) domain 1"/>
    <property type="match status" value="1"/>
</dbReference>
<dbReference type="PANTHER" id="PTHR12984:SF6">
    <property type="entry name" value="SCY1-LIKE PROTEIN 2"/>
    <property type="match status" value="1"/>
</dbReference>
<dbReference type="Gene3D" id="3.30.200.20">
    <property type="entry name" value="Phosphorylase Kinase, domain 1"/>
    <property type="match status" value="1"/>
</dbReference>
<organism evidence="2 3">
    <name type="scientific">Novymonas esmeraldas</name>
    <dbReference type="NCBI Taxonomy" id="1808958"/>
    <lineage>
        <taxon>Eukaryota</taxon>
        <taxon>Discoba</taxon>
        <taxon>Euglenozoa</taxon>
        <taxon>Kinetoplastea</taxon>
        <taxon>Metakinetoplastina</taxon>
        <taxon>Trypanosomatida</taxon>
        <taxon>Trypanosomatidae</taxon>
        <taxon>Novymonas</taxon>
    </lineage>
</organism>
<gene>
    <name evidence="2" type="ORF">NESM_000670900</name>
</gene>
<dbReference type="InterPro" id="IPR011009">
    <property type="entry name" value="Kinase-like_dom_sf"/>
</dbReference>
<sequence>MFEHLRQTVASAISSDPQYAYTVDTSTATLCGRSYLFEKCDAVVRANGRRVSIFTIHTRRLLERCTPEEALAVIKTVKESVALLTHMRHPGVLGIEGQLVEEKKKIWFVTERVSMVLSPETVQGLPLQMKLLGLCHCAEALRFLHEKAELLLFNFAISSIYVTEGKVWKVGDLCFAMPRTQVSAPSAPAFPFRSIAAPLLDYLPTEYVEYCVRQSGGASQGSASAGSAPLVYPDSDTYGFLVVTVELLEERRLFNCGGYAQEHQRQLSAAESCVSQYFPAGALRLPRPPIATVVITGPFATPEMKTLTALVTFGTLDSDARFRLLKGLYDGLTQGAFCEAVVLSTIVPLMVAESKVDAMLRFVLPILLLCAGTVCAADFCLSLREYFVSLLTAIIRAPTLERTAVYAEQLLQKRDCLSKHFTSVEDKATLIVPLLLKLMRSDGNERLQKGSLEWLAEVLTQSPTIKLGLPADIAARLLHVASANADAFALAFQCLERLLAFATTETRMEVEASVTRNVSNTSVSFTPMQLDHMLRLLKAVQDNMAPEHRAVKSIPLLCPLLLHTNGTVRQFAATSIVSYAQSFGSSAAAPTPLAMTGSAYPPPPASSAATPAPMAAPLRPSVPYTAAAPPPPPRSHNDVFAELFS</sequence>
<feature type="region of interest" description="Disordered" evidence="1">
    <location>
        <begin position="619"/>
        <end position="639"/>
    </location>
</feature>
<dbReference type="AlphaFoldDB" id="A0AAW0ESV4"/>
<proteinExistence type="predicted"/>
<comment type="caution">
    <text evidence="2">The sequence shown here is derived from an EMBL/GenBank/DDBJ whole genome shotgun (WGS) entry which is preliminary data.</text>
</comment>
<dbReference type="InterPro" id="IPR011989">
    <property type="entry name" value="ARM-like"/>
</dbReference>
<accession>A0AAW0ESV4</accession>
<dbReference type="InterPro" id="IPR016024">
    <property type="entry name" value="ARM-type_fold"/>
</dbReference>
<evidence type="ECO:0000313" key="3">
    <source>
        <dbReference type="Proteomes" id="UP001430356"/>
    </source>
</evidence>
<dbReference type="Proteomes" id="UP001430356">
    <property type="component" value="Unassembled WGS sequence"/>
</dbReference>
<dbReference type="SUPFAM" id="SSF56112">
    <property type="entry name" value="Protein kinase-like (PK-like)"/>
    <property type="match status" value="1"/>
</dbReference>
<protein>
    <recommendedName>
        <fullName evidence="4">Protein kinase domain-containing protein</fullName>
    </recommendedName>
</protein>
<evidence type="ECO:0000256" key="1">
    <source>
        <dbReference type="SAM" id="MobiDB-lite"/>
    </source>
</evidence>